<name>A0A938YNT7_9ACTN</name>
<dbReference type="RefSeq" id="WP_205258265.1">
    <property type="nucleotide sequence ID" value="NZ_BAAAPV010000002.1"/>
</dbReference>
<dbReference type="Proteomes" id="UP000663801">
    <property type="component" value="Unassembled WGS sequence"/>
</dbReference>
<dbReference type="InterPro" id="IPR036388">
    <property type="entry name" value="WH-like_DNA-bd_sf"/>
</dbReference>
<reference evidence="6" key="1">
    <citation type="submission" date="2021-01" db="EMBL/GenBank/DDBJ databases">
        <title>KCTC 19127 draft genome.</title>
        <authorList>
            <person name="An D."/>
        </authorList>
    </citation>
    <scope>NUCLEOTIDE SEQUENCE</scope>
    <source>
        <strain evidence="6">KCTC 19127</strain>
    </source>
</reference>
<feature type="domain" description="HTH marR-type" evidence="5">
    <location>
        <begin position="9"/>
        <end position="141"/>
    </location>
</feature>
<feature type="compositionally biased region" description="Basic and acidic residues" evidence="4">
    <location>
        <begin position="151"/>
        <end position="161"/>
    </location>
</feature>
<keyword evidence="7" id="KW-1185">Reference proteome</keyword>
<dbReference type="PANTHER" id="PTHR33164">
    <property type="entry name" value="TRANSCRIPTIONAL REGULATOR, MARR FAMILY"/>
    <property type="match status" value="1"/>
</dbReference>
<evidence type="ECO:0000256" key="1">
    <source>
        <dbReference type="ARBA" id="ARBA00023015"/>
    </source>
</evidence>
<evidence type="ECO:0000313" key="7">
    <source>
        <dbReference type="Proteomes" id="UP000663801"/>
    </source>
</evidence>
<dbReference type="GO" id="GO:0003677">
    <property type="term" value="F:DNA binding"/>
    <property type="evidence" value="ECO:0007669"/>
    <property type="project" value="UniProtKB-KW"/>
</dbReference>
<protein>
    <submittedName>
        <fullName evidence="6">Winged helix-turn-helix transcriptional regulator</fullName>
    </submittedName>
</protein>
<evidence type="ECO:0000256" key="3">
    <source>
        <dbReference type="ARBA" id="ARBA00023163"/>
    </source>
</evidence>
<dbReference type="InterPro" id="IPR000835">
    <property type="entry name" value="HTH_MarR-typ"/>
</dbReference>
<dbReference type="Gene3D" id="1.10.10.10">
    <property type="entry name" value="Winged helix-like DNA-binding domain superfamily/Winged helix DNA-binding domain"/>
    <property type="match status" value="1"/>
</dbReference>
<dbReference type="AlphaFoldDB" id="A0A938YNT7"/>
<dbReference type="PANTHER" id="PTHR33164:SF57">
    <property type="entry name" value="MARR-FAMILY TRANSCRIPTIONAL REGULATOR"/>
    <property type="match status" value="1"/>
</dbReference>
<gene>
    <name evidence="6" type="ORF">JL107_16975</name>
</gene>
<dbReference type="InterPro" id="IPR036390">
    <property type="entry name" value="WH_DNA-bd_sf"/>
</dbReference>
<keyword evidence="1" id="KW-0805">Transcription regulation</keyword>
<dbReference type="SMART" id="SM00347">
    <property type="entry name" value="HTH_MARR"/>
    <property type="match status" value="1"/>
</dbReference>
<evidence type="ECO:0000256" key="2">
    <source>
        <dbReference type="ARBA" id="ARBA00023125"/>
    </source>
</evidence>
<dbReference type="SUPFAM" id="SSF46785">
    <property type="entry name" value="Winged helix' DNA-binding domain"/>
    <property type="match status" value="1"/>
</dbReference>
<comment type="caution">
    <text evidence="6">The sequence shown here is derived from an EMBL/GenBank/DDBJ whole genome shotgun (WGS) entry which is preliminary data.</text>
</comment>
<dbReference type="GO" id="GO:0006950">
    <property type="term" value="P:response to stress"/>
    <property type="evidence" value="ECO:0007669"/>
    <property type="project" value="TreeGrafter"/>
</dbReference>
<feature type="compositionally biased region" description="Pro residues" evidence="4">
    <location>
        <begin position="167"/>
        <end position="178"/>
    </location>
</feature>
<dbReference type="InterPro" id="IPR039422">
    <property type="entry name" value="MarR/SlyA-like"/>
</dbReference>
<dbReference type="EMBL" id="JAERWL010000015">
    <property type="protein sequence ID" value="MBM9478143.1"/>
    <property type="molecule type" value="Genomic_DNA"/>
</dbReference>
<keyword evidence="2" id="KW-0238">DNA-binding</keyword>
<keyword evidence="3" id="KW-0804">Transcription</keyword>
<feature type="region of interest" description="Disordered" evidence="4">
    <location>
        <begin position="142"/>
        <end position="178"/>
    </location>
</feature>
<dbReference type="InterPro" id="IPR023187">
    <property type="entry name" value="Tscrpt_reg_MarR-type_CS"/>
</dbReference>
<organism evidence="6 7">
    <name type="scientific">Nakamurella flavida</name>
    <dbReference type="NCBI Taxonomy" id="363630"/>
    <lineage>
        <taxon>Bacteria</taxon>
        <taxon>Bacillati</taxon>
        <taxon>Actinomycetota</taxon>
        <taxon>Actinomycetes</taxon>
        <taxon>Nakamurellales</taxon>
        <taxon>Nakamurellaceae</taxon>
        <taxon>Nakamurella</taxon>
    </lineage>
</organism>
<accession>A0A938YNT7</accession>
<dbReference type="GO" id="GO:0003700">
    <property type="term" value="F:DNA-binding transcription factor activity"/>
    <property type="evidence" value="ECO:0007669"/>
    <property type="project" value="InterPro"/>
</dbReference>
<evidence type="ECO:0000259" key="5">
    <source>
        <dbReference type="PROSITE" id="PS50995"/>
    </source>
</evidence>
<dbReference type="PROSITE" id="PS50995">
    <property type="entry name" value="HTH_MARR_2"/>
    <property type="match status" value="1"/>
</dbReference>
<sequence>MTHSSVVVHEALSAILRWGSRPDVHKSLTSGPGAGLSSTDVWLLSAVHDHGPLRMRDLAAWQGVDKSTVSTQIRRLEQRDLITRAPDPTDGRATLLSVTATGRTLSEGLTRTGADAVDGVLSAWTPDDRHRLAELLGRLSAALTQAPQPPDRGRAGYHRPESTGPDPAAPSPAGPGPV</sequence>
<proteinExistence type="predicted"/>
<evidence type="ECO:0000256" key="4">
    <source>
        <dbReference type="SAM" id="MobiDB-lite"/>
    </source>
</evidence>
<dbReference type="PROSITE" id="PS01117">
    <property type="entry name" value="HTH_MARR_1"/>
    <property type="match status" value="1"/>
</dbReference>
<dbReference type="Pfam" id="PF12802">
    <property type="entry name" value="MarR_2"/>
    <property type="match status" value="1"/>
</dbReference>
<evidence type="ECO:0000313" key="6">
    <source>
        <dbReference type="EMBL" id="MBM9478143.1"/>
    </source>
</evidence>